<feature type="region of interest" description="Disordered" evidence="1">
    <location>
        <begin position="1"/>
        <end position="41"/>
    </location>
</feature>
<sequence length="70" mass="7706">MELAGEDKTSCSITEPSLPHFSHPDAGNVAGLGEQDNGTSRTDGISALYQIMYQHRLPAFSYFRTTPRHP</sequence>
<accession>A0AA88NY25</accession>
<comment type="caution">
    <text evidence="2">The sequence shown here is derived from an EMBL/GenBank/DDBJ whole genome shotgun (WGS) entry which is preliminary data.</text>
</comment>
<name>A0AA88NY25_9TELE</name>
<protein>
    <submittedName>
        <fullName evidence="2">Uncharacterized protein</fullName>
    </submittedName>
</protein>
<keyword evidence="3" id="KW-1185">Reference proteome</keyword>
<evidence type="ECO:0000256" key="1">
    <source>
        <dbReference type="SAM" id="MobiDB-lite"/>
    </source>
</evidence>
<proteinExistence type="predicted"/>
<dbReference type="EMBL" id="JAUYZG010000024">
    <property type="protein sequence ID" value="KAK2869782.1"/>
    <property type="molecule type" value="Genomic_DNA"/>
</dbReference>
<evidence type="ECO:0000313" key="3">
    <source>
        <dbReference type="Proteomes" id="UP001187343"/>
    </source>
</evidence>
<gene>
    <name evidence="2" type="ORF">Q8A67_024174</name>
</gene>
<evidence type="ECO:0000313" key="2">
    <source>
        <dbReference type="EMBL" id="KAK2869782.1"/>
    </source>
</evidence>
<reference evidence="2" key="1">
    <citation type="submission" date="2023-08" db="EMBL/GenBank/DDBJ databases">
        <title>Chromosome-level Genome Assembly of mud carp (Cirrhinus molitorella).</title>
        <authorList>
            <person name="Liu H."/>
        </authorList>
    </citation>
    <scope>NUCLEOTIDE SEQUENCE</scope>
    <source>
        <strain evidence="2">Prfri</strain>
        <tissue evidence="2">Muscle</tissue>
    </source>
</reference>
<dbReference type="Proteomes" id="UP001187343">
    <property type="component" value="Unassembled WGS sequence"/>
</dbReference>
<organism evidence="2 3">
    <name type="scientific">Cirrhinus molitorella</name>
    <name type="common">mud carp</name>
    <dbReference type="NCBI Taxonomy" id="172907"/>
    <lineage>
        <taxon>Eukaryota</taxon>
        <taxon>Metazoa</taxon>
        <taxon>Chordata</taxon>
        <taxon>Craniata</taxon>
        <taxon>Vertebrata</taxon>
        <taxon>Euteleostomi</taxon>
        <taxon>Actinopterygii</taxon>
        <taxon>Neopterygii</taxon>
        <taxon>Teleostei</taxon>
        <taxon>Ostariophysi</taxon>
        <taxon>Cypriniformes</taxon>
        <taxon>Cyprinidae</taxon>
        <taxon>Labeoninae</taxon>
        <taxon>Labeonini</taxon>
        <taxon>Cirrhinus</taxon>
    </lineage>
</organism>
<dbReference type="AlphaFoldDB" id="A0AA88NY25"/>